<organism evidence="2 3">
    <name type="scientific">Legionella brunensis</name>
    <dbReference type="NCBI Taxonomy" id="29422"/>
    <lineage>
        <taxon>Bacteria</taxon>
        <taxon>Pseudomonadati</taxon>
        <taxon>Pseudomonadota</taxon>
        <taxon>Gammaproteobacteria</taxon>
        <taxon>Legionellales</taxon>
        <taxon>Legionellaceae</taxon>
        <taxon>Legionella</taxon>
    </lineage>
</organism>
<evidence type="ECO:0000313" key="3">
    <source>
        <dbReference type="Proteomes" id="UP000054742"/>
    </source>
</evidence>
<evidence type="ECO:0000256" key="1">
    <source>
        <dbReference type="SAM" id="Phobius"/>
    </source>
</evidence>
<comment type="caution">
    <text evidence="2">The sequence shown here is derived from an EMBL/GenBank/DDBJ whole genome shotgun (WGS) entry which is preliminary data.</text>
</comment>
<reference evidence="2 3" key="1">
    <citation type="submission" date="2015-11" db="EMBL/GenBank/DDBJ databases">
        <title>Genomic analysis of 38 Legionella species identifies large and diverse effector repertoires.</title>
        <authorList>
            <person name="Burstein D."/>
            <person name="Amaro F."/>
            <person name="Zusman T."/>
            <person name="Lifshitz Z."/>
            <person name="Cohen O."/>
            <person name="Gilbert J.A."/>
            <person name="Pupko T."/>
            <person name="Shuman H.A."/>
            <person name="Segal G."/>
        </authorList>
    </citation>
    <scope>NUCLEOTIDE SEQUENCE [LARGE SCALE GENOMIC DNA]</scope>
    <source>
        <strain evidence="2 3">ATCC 43878</strain>
    </source>
</reference>
<proteinExistence type="predicted"/>
<dbReference type="PATRIC" id="fig|29422.6.peg.1637"/>
<dbReference type="OrthoDB" id="5653628at2"/>
<dbReference type="STRING" id="29422.Lbru_1547"/>
<name>A0A0W0SLA6_9GAMM</name>
<feature type="transmembrane region" description="Helical" evidence="1">
    <location>
        <begin position="159"/>
        <end position="179"/>
    </location>
</feature>
<feature type="transmembrane region" description="Helical" evidence="1">
    <location>
        <begin position="123"/>
        <end position="147"/>
    </location>
</feature>
<evidence type="ECO:0008006" key="4">
    <source>
        <dbReference type="Google" id="ProtNLM"/>
    </source>
</evidence>
<protein>
    <recommendedName>
        <fullName evidence="4">Yip1 domain protein</fullName>
    </recommendedName>
</protein>
<dbReference type="Proteomes" id="UP000054742">
    <property type="component" value="Unassembled WGS sequence"/>
</dbReference>
<feature type="transmembrane region" description="Helical" evidence="1">
    <location>
        <begin position="89"/>
        <end position="111"/>
    </location>
</feature>
<feature type="transmembrane region" description="Helical" evidence="1">
    <location>
        <begin position="58"/>
        <end position="77"/>
    </location>
</feature>
<dbReference type="EMBL" id="LNXV01000011">
    <property type="protein sequence ID" value="KTC84186.1"/>
    <property type="molecule type" value="Genomic_DNA"/>
</dbReference>
<keyword evidence="1" id="KW-0812">Transmembrane</keyword>
<feature type="transmembrane region" description="Helical" evidence="1">
    <location>
        <begin position="26"/>
        <end position="46"/>
    </location>
</feature>
<dbReference type="RefSeq" id="WP_058441613.1">
    <property type="nucleotide sequence ID" value="NZ_CAAAHU010000003.1"/>
</dbReference>
<sequence length="180" mass="20403">MWEAIFKCYWQVSIFKESPANTPYSIPLMVIVVFLFFFLIVLQWFMADVKQQFEMTSSIAAGMGLITAYFIFTFVLLKANRKANRMVQTITSLIACHFVVHLFAVPLLLVAPALATVNMSHGFALLLGIIYLILTLILTVWQFLVTAHVYKHALEVDNLTSILASFGLLACNILTVSFWR</sequence>
<keyword evidence="1" id="KW-1133">Transmembrane helix</keyword>
<gene>
    <name evidence="2" type="ORF">Lbru_1547</name>
</gene>
<evidence type="ECO:0000313" key="2">
    <source>
        <dbReference type="EMBL" id="KTC84186.1"/>
    </source>
</evidence>
<keyword evidence="3" id="KW-1185">Reference proteome</keyword>
<keyword evidence="1" id="KW-0472">Membrane</keyword>
<dbReference type="AlphaFoldDB" id="A0A0W0SLA6"/>
<accession>A0A0W0SLA6</accession>